<evidence type="ECO:0000313" key="3">
    <source>
        <dbReference type="Proteomes" id="UP000284706"/>
    </source>
</evidence>
<dbReference type="EMBL" id="NHYE01000825">
    <property type="protein sequence ID" value="PPR02731.1"/>
    <property type="molecule type" value="Genomic_DNA"/>
</dbReference>
<gene>
    <name evidence="2" type="ORF">CVT26_009442</name>
</gene>
<dbReference type="AlphaFoldDB" id="A0A409YI79"/>
<keyword evidence="1" id="KW-0732">Signal</keyword>
<keyword evidence="3" id="KW-1185">Reference proteome</keyword>
<organism evidence="2 3">
    <name type="scientific">Gymnopilus dilepis</name>
    <dbReference type="NCBI Taxonomy" id="231916"/>
    <lineage>
        <taxon>Eukaryota</taxon>
        <taxon>Fungi</taxon>
        <taxon>Dikarya</taxon>
        <taxon>Basidiomycota</taxon>
        <taxon>Agaricomycotina</taxon>
        <taxon>Agaricomycetes</taxon>
        <taxon>Agaricomycetidae</taxon>
        <taxon>Agaricales</taxon>
        <taxon>Agaricineae</taxon>
        <taxon>Hymenogastraceae</taxon>
        <taxon>Gymnopilus</taxon>
    </lineage>
</organism>
<proteinExistence type="predicted"/>
<sequence length="244" mass="26163">MFRYILTSFLLVSMVAGAPVSAEWDADLATRENFYTLMRRQDCSTFQGCHDCLGKAGCGYSKTDFKCEQVGKSSANMVTTVTGCPQIDQLQGHFPAVNKDATHNPTGTKAGIHTPEVKQELDRIAGHVFHGAGSSDSKGGRHTSDSYEAANKGAKVTDHNGVTHITQYDNKKTAWDSAHYSEVDIRNMCAVALKLRLGAGKDIAAYVVQSPHGQPVCVETFSAGTGSCYPKGTGIPKEGLNNPC</sequence>
<reference evidence="2 3" key="1">
    <citation type="journal article" date="2018" name="Evol. Lett.">
        <title>Horizontal gene cluster transfer increased hallucinogenic mushroom diversity.</title>
        <authorList>
            <person name="Reynolds H.T."/>
            <person name="Vijayakumar V."/>
            <person name="Gluck-Thaler E."/>
            <person name="Korotkin H.B."/>
            <person name="Matheny P.B."/>
            <person name="Slot J.C."/>
        </authorList>
    </citation>
    <scope>NUCLEOTIDE SEQUENCE [LARGE SCALE GENOMIC DNA]</scope>
    <source>
        <strain evidence="2 3">SRW20</strain>
    </source>
</reference>
<dbReference type="OrthoDB" id="2996686at2759"/>
<dbReference type="Proteomes" id="UP000284706">
    <property type="component" value="Unassembled WGS sequence"/>
</dbReference>
<evidence type="ECO:0000313" key="2">
    <source>
        <dbReference type="EMBL" id="PPR02731.1"/>
    </source>
</evidence>
<dbReference type="InParanoid" id="A0A409YI79"/>
<feature type="chain" id="PRO_5018997222" description="SCP domain-containing protein" evidence="1">
    <location>
        <begin position="18"/>
        <end position="244"/>
    </location>
</feature>
<feature type="signal peptide" evidence="1">
    <location>
        <begin position="1"/>
        <end position="17"/>
    </location>
</feature>
<comment type="caution">
    <text evidence="2">The sequence shown here is derived from an EMBL/GenBank/DDBJ whole genome shotgun (WGS) entry which is preliminary data.</text>
</comment>
<evidence type="ECO:0008006" key="4">
    <source>
        <dbReference type="Google" id="ProtNLM"/>
    </source>
</evidence>
<name>A0A409YI79_9AGAR</name>
<accession>A0A409YI79</accession>
<evidence type="ECO:0000256" key="1">
    <source>
        <dbReference type="SAM" id="SignalP"/>
    </source>
</evidence>
<protein>
    <recommendedName>
        <fullName evidence="4">SCP domain-containing protein</fullName>
    </recommendedName>
</protein>